<dbReference type="STRING" id="214095.RU97_GL001004"/>
<keyword evidence="1 3" id="KW-0547">Nucleotide-binding</keyword>
<keyword evidence="5" id="KW-1185">Reference proteome</keyword>
<evidence type="ECO:0000256" key="3">
    <source>
        <dbReference type="HAMAP-Rule" id="MF_00632"/>
    </source>
</evidence>
<dbReference type="InterPro" id="IPR036183">
    <property type="entry name" value="YajQ-like_sf"/>
</dbReference>
<dbReference type="PANTHER" id="PTHR30476:SF0">
    <property type="entry name" value="UPF0234 PROTEIN YAJQ"/>
    <property type="match status" value="1"/>
</dbReference>
<protein>
    <recommendedName>
        <fullName evidence="3">Nucleotide-binding protein RU97_GL001004</fullName>
    </recommendedName>
</protein>
<dbReference type="Gene3D" id="3.30.70.990">
    <property type="entry name" value="YajQ-like, domain 2"/>
    <property type="match status" value="1"/>
</dbReference>
<name>A0A1L8RI78_9ENTE</name>
<dbReference type="Gene3D" id="3.30.70.860">
    <property type="match status" value="1"/>
</dbReference>
<dbReference type="EMBL" id="JXKH01000002">
    <property type="protein sequence ID" value="OJG19433.1"/>
    <property type="molecule type" value="Genomic_DNA"/>
</dbReference>
<evidence type="ECO:0000256" key="1">
    <source>
        <dbReference type="ARBA" id="ARBA00022741"/>
    </source>
</evidence>
<dbReference type="Proteomes" id="UP000181884">
    <property type="component" value="Unassembled WGS sequence"/>
</dbReference>
<sequence>MAKDASFDIVSEINMEEVKNAIQQTEKELKNRFDFKDSLVEIKMDNGKLIVTSNDDYKVEQVKDVLFSKLVKRGVPIKNIHFSESEHALGGTARQTGDLISGLDKENAKIITTAIKKSGLKVKAQIQEDQIRVTGKNRDDLQKVIALLRDTELPVELQFTNYR</sequence>
<comment type="caution">
    <text evidence="4">The sequence shown here is derived from an EMBL/GenBank/DDBJ whole genome shotgun (WGS) entry which is preliminary data.</text>
</comment>
<dbReference type="GO" id="GO:0000166">
    <property type="term" value="F:nucleotide binding"/>
    <property type="evidence" value="ECO:0007669"/>
    <property type="project" value="UniProtKB-UniRule"/>
</dbReference>
<reference evidence="4 5" key="1">
    <citation type="submission" date="2014-12" db="EMBL/GenBank/DDBJ databases">
        <title>Draft genome sequences of 29 type strains of Enterococci.</title>
        <authorList>
            <person name="Zhong Z."/>
            <person name="Sun Z."/>
            <person name="Liu W."/>
            <person name="Zhang W."/>
            <person name="Zhang H."/>
        </authorList>
    </citation>
    <scope>NUCLEOTIDE SEQUENCE [LARGE SCALE GENOMIC DNA]</scope>
    <source>
        <strain evidence="4 5">DSM 17029</strain>
    </source>
</reference>
<dbReference type="PANTHER" id="PTHR30476">
    <property type="entry name" value="UPF0234 PROTEIN YAJQ"/>
    <property type="match status" value="1"/>
</dbReference>
<evidence type="ECO:0000313" key="5">
    <source>
        <dbReference type="Proteomes" id="UP000181884"/>
    </source>
</evidence>
<comment type="similarity">
    <text evidence="2 3">Belongs to the YajQ family.</text>
</comment>
<dbReference type="Pfam" id="PF04461">
    <property type="entry name" value="YajQ"/>
    <property type="match status" value="1"/>
</dbReference>
<dbReference type="HAMAP" id="MF_00632">
    <property type="entry name" value="UPF0234"/>
    <property type="match status" value="1"/>
</dbReference>
<dbReference type="CDD" id="cd11740">
    <property type="entry name" value="YajQ_like"/>
    <property type="match status" value="1"/>
</dbReference>
<dbReference type="InterPro" id="IPR035571">
    <property type="entry name" value="UPF0234-like_C"/>
</dbReference>
<organism evidence="4 5">
    <name type="scientific">Enterococcus canis</name>
    <dbReference type="NCBI Taxonomy" id="214095"/>
    <lineage>
        <taxon>Bacteria</taxon>
        <taxon>Bacillati</taxon>
        <taxon>Bacillota</taxon>
        <taxon>Bacilli</taxon>
        <taxon>Lactobacillales</taxon>
        <taxon>Enterococcaceae</taxon>
        <taxon>Enterococcus</taxon>
    </lineage>
</organism>
<dbReference type="NCBIfam" id="NF003819">
    <property type="entry name" value="PRK05412.1"/>
    <property type="match status" value="1"/>
</dbReference>
<dbReference type="GO" id="GO:0005829">
    <property type="term" value="C:cytosol"/>
    <property type="evidence" value="ECO:0007669"/>
    <property type="project" value="TreeGrafter"/>
</dbReference>
<dbReference type="RefSeq" id="WP_067390063.1">
    <property type="nucleotide sequence ID" value="NZ_JXKH01000002.1"/>
</dbReference>
<evidence type="ECO:0000256" key="2">
    <source>
        <dbReference type="ARBA" id="ARBA00093450"/>
    </source>
</evidence>
<comment type="function">
    <text evidence="3">Nucleotide-binding protein.</text>
</comment>
<gene>
    <name evidence="4" type="ORF">RU97_GL001004</name>
</gene>
<accession>A0A1L8RI78</accession>
<dbReference type="SUPFAM" id="SSF89963">
    <property type="entry name" value="YajQ-like"/>
    <property type="match status" value="2"/>
</dbReference>
<proteinExistence type="inferred from homology"/>
<dbReference type="AlphaFoldDB" id="A0A1L8RI78"/>
<dbReference type="InterPro" id="IPR035570">
    <property type="entry name" value="UPF0234_N"/>
</dbReference>
<evidence type="ECO:0000313" key="4">
    <source>
        <dbReference type="EMBL" id="OJG19433.1"/>
    </source>
</evidence>
<dbReference type="InterPro" id="IPR007551">
    <property type="entry name" value="YajQ/Smlt4090-like"/>
</dbReference>